<dbReference type="SUPFAM" id="SSF102891">
    <property type="entry name" value="Hypothetical protein Ta1206"/>
    <property type="match status" value="1"/>
</dbReference>
<dbReference type="RefSeq" id="WP_146684726.1">
    <property type="nucleotide sequence ID" value="NZ_CP019646.1"/>
</dbReference>
<proteinExistence type="predicted"/>
<reference evidence="2" key="1">
    <citation type="submission" date="2017-02" db="EMBL/GenBank/DDBJ databases">
        <title>Comparative genomics and description of representatives of a novel lineage of planctomycetes thriving in anoxic sediments.</title>
        <authorList>
            <person name="Spring S."/>
            <person name="Bunk B."/>
            <person name="Sproer C."/>
        </authorList>
    </citation>
    <scope>NUCLEOTIDE SEQUENCE [LARGE SCALE GENOMIC DNA]</scope>
    <source>
        <strain evidence="2">SM-Chi-D1</strain>
    </source>
</reference>
<evidence type="ECO:0000313" key="2">
    <source>
        <dbReference type="Proteomes" id="UP000188181"/>
    </source>
</evidence>
<accession>A0A1Q2MIK3</accession>
<dbReference type="AlphaFoldDB" id="A0A1Q2MIK3"/>
<dbReference type="InterPro" id="IPR036493">
    <property type="entry name" value="YunC_sf"/>
</dbReference>
<keyword evidence="2" id="KW-1185">Reference proteome</keyword>
<protein>
    <recommendedName>
        <fullName evidence="3">DUF1805 domain-containing protein</fullName>
    </recommendedName>
</protein>
<dbReference type="Pfam" id="PF08827">
    <property type="entry name" value="DUF1805"/>
    <property type="match status" value="1"/>
</dbReference>
<dbReference type="EMBL" id="CP019646">
    <property type="protein sequence ID" value="AQQ72545.1"/>
    <property type="molecule type" value="Genomic_DNA"/>
</dbReference>
<evidence type="ECO:0008006" key="3">
    <source>
        <dbReference type="Google" id="ProtNLM"/>
    </source>
</evidence>
<name>A0A1Q2MIK3_9BACT</name>
<dbReference type="STRING" id="1851148.SMSP2_02935"/>
<evidence type="ECO:0000313" key="1">
    <source>
        <dbReference type="EMBL" id="AQQ72545.1"/>
    </source>
</evidence>
<dbReference type="KEGG" id="pbas:SMSP2_02935"/>
<organism evidence="1 2">
    <name type="scientific">Limihaloglobus sulfuriphilus</name>
    <dbReference type="NCBI Taxonomy" id="1851148"/>
    <lineage>
        <taxon>Bacteria</taxon>
        <taxon>Pseudomonadati</taxon>
        <taxon>Planctomycetota</taxon>
        <taxon>Phycisphaerae</taxon>
        <taxon>Sedimentisphaerales</taxon>
        <taxon>Sedimentisphaeraceae</taxon>
        <taxon>Limihaloglobus</taxon>
    </lineage>
</organism>
<sequence length="100" mass="10485">MNVETINLSGGRGAQGFTVELGPVNLVFVKTDTGMIGCGAFNVMALDKFEYPAARIASEDGSPIRCPDDLLEGVVIEVNKTAAGKGAALELKGRDVLEML</sequence>
<dbReference type="Proteomes" id="UP000188181">
    <property type="component" value="Chromosome"/>
</dbReference>
<dbReference type="InterPro" id="IPR014931">
    <property type="entry name" value="DUF1805"/>
</dbReference>
<gene>
    <name evidence="1" type="ORF">SMSP2_02935</name>
</gene>
<dbReference type="Gene3D" id="3.30.1980.10">
    <property type="entry name" value="Hypothetical protein YunC"/>
    <property type="match status" value="1"/>
</dbReference>